<dbReference type="PANTHER" id="PTHR20973">
    <property type="entry name" value="NON-SMC ELEMENT 1-RELATED"/>
    <property type="match status" value="1"/>
</dbReference>
<evidence type="ECO:0000256" key="15">
    <source>
        <dbReference type="RuleBase" id="RU368018"/>
    </source>
</evidence>
<dbReference type="GO" id="GO:0030915">
    <property type="term" value="C:Smc5-Smc6 complex"/>
    <property type="evidence" value="ECO:0007669"/>
    <property type="project" value="UniProtKB-UniRule"/>
</dbReference>
<dbReference type="RefSeq" id="XP_003741587.1">
    <property type="nucleotide sequence ID" value="XM_003741539.2"/>
</dbReference>
<dbReference type="Pfam" id="PF08746">
    <property type="entry name" value="zf-RING-like"/>
    <property type="match status" value="1"/>
</dbReference>
<evidence type="ECO:0000256" key="9">
    <source>
        <dbReference type="ARBA" id="ARBA00022771"/>
    </source>
</evidence>
<keyword evidence="8 15" id="KW-0227">DNA damage</keyword>
<keyword evidence="13 15" id="KW-0234">DNA repair</keyword>
<evidence type="ECO:0000256" key="10">
    <source>
        <dbReference type="ARBA" id="ARBA00022786"/>
    </source>
</evidence>
<evidence type="ECO:0000256" key="5">
    <source>
        <dbReference type="ARBA" id="ARBA00019422"/>
    </source>
</evidence>
<evidence type="ECO:0000256" key="6">
    <source>
        <dbReference type="ARBA" id="ARBA00022679"/>
    </source>
</evidence>
<evidence type="ECO:0000313" key="17">
    <source>
        <dbReference type="Proteomes" id="UP000694867"/>
    </source>
</evidence>
<dbReference type="GO" id="GO:0061630">
    <property type="term" value="F:ubiquitin protein ligase activity"/>
    <property type="evidence" value="ECO:0007669"/>
    <property type="project" value="UniProtKB-EC"/>
</dbReference>
<dbReference type="InterPro" id="IPR011513">
    <property type="entry name" value="Nse1"/>
</dbReference>
<keyword evidence="17" id="KW-1185">Reference proteome</keyword>
<comment type="catalytic activity">
    <reaction evidence="1 15">
        <text>S-ubiquitinyl-[E2 ubiquitin-conjugating enzyme]-L-cysteine + [acceptor protein]-L-lysine = [E2 ubiquitin-conjugating enzyme]-L-cysteine + N(6)-ubiquitinyl-[acceptor protein]-L-lysine.</text>
        <dbReference type="EC" id="2.3.2.27"/>
    </reaction>
</comment>
<evidence type="ECO:0000259" key="16">
    <source>
        <dbReference type="Pfam" id="PF08746"/>
    </source>
</evidence>
<keyword evidence="10 15" id="KW-0833">Ubl conjugation pathway</keyword>
<comment type="subunit">
    <text evidence="15">Component of the Smc5-Smc6 complex.</text>
</comment>
<evidence type="ECO:0000256" key="8">
    <source>
        <dbReference type="ARBA" id="ARBA00022763"/>
    </source>
</evidence>
<dbReference type="Pfam" id="PF07574">
    <property type="entry name" value="SMC_Nse1"/>
    <property type="match status" value="1"/>
</dbReference>
<evidence type="ECO:0000256" key="4">
    <source>
        <dbReference type="ARBA" id="ARBA00012483"/>
    </source>
</evidence>
<evidence type="ECO:0000256" key="11">
    <source>
        <dbReference type="ARBA" id="ARBA00022833"/>
    </source>
</evidence>
<evidence type="ECO:0000313" key="18">
    <source>
        <dbReference type="RefSeq" id="XP_003741587.1"/>
    </source>
</evidence>
<dbReference type="GO" id="GO:0008270">
    <property type="term" value="F:zinc ion binding"/>
    <property type="evidence" value="ECO:0007669"/>
    <property type="project" value="UniProtKB-KW"/>
</dbReference>
<keyword evidence="11 15" id="KW-0862">Zinc</keyword>
<dbReference type="Gene3D" id="3.90.1150.220">
    <property type="match status" value="1"/>
</dbReference>
<dbReference type="InterPro" id="IPR036388">
    <property type="entry name" value="WH-like_DNA-bd_sf"/>
</dbReference>
<dbReference type="Proteomes" id="UP000694867">
    <property type="component" value="Unplaced"/>
</dbReference>
<dbReference type="GO" id="GO:0005634">
    <property type="term" value="C:nucleus"/>
    <property type="evidence" value="ECO:0007669"/>
    <property type="project" value="UniProtKB-SubCell"/>
</dbReference>
<dbReference type="GeneID" id="100903022"/>
<keyword evidence="14 15" id="KW-0539">Nucleus</keyword>
<keyword evidence="9 15" id="KW-0863">Zinc-finger</keyword>
<evidence type="ECO:0000256" key="7">
    <source>
        <dbReference type="ARBA" id="ARBA00022723"/>
    </source>
</evidence>
<proteinExistence type="inferred from homology"/>
<gene>
    <name evidence="18" type="primary">LOC100903022</name>
</gene>
<evidence type="ECO:0000256" key="3">
    <source>
        <dbReference type="ARBA" id="ARBA00010258"/>
    </source>
</evidence>
<keyword evidence="7 15" id="KW-0479">Metal-binding</keyword>
<feature type="domain" description="Non-structural maintenance of chromosomes element 1 RING C4HC3-type" evidence="16">
    <location>
        <begin position="187"/>
        <end position="227"/>
    </location>
</feature>
<dbReference type="Gene3D" id="3.30.40.10">
    <property type="entry name" value="Zinc/RING finger domain, C3HC4 (zinc finger)"/>
    <property type="match status" value="1"/>
</dbReference>
<accession>A0AAJ6QRR2</accession>
<name>A0AAJ6QRR2_9ACAR</name>
<comment type="similarity">
    <text evidence="3 15">Belongs to the NSE1 family.</text>
</comment>
<comment type="subcellular location">
    <subcellularLocation>
        <location evidence="2 15">Nucleus</location>
    </subcellularLocation>
</comment>
<dbReference type="InterPro" id="IPR013083">
    <property type="entry name" value="Znf_RING/FYVE/PHD"/>
</dbReference>
<protein>
    <recommendedName>
        <fullName evidence="5 15">Non-structural maintenance of chromosomes element 1 homolog</fullName>
        <ecNumber evidence="4 15">2.3.2.27</ecNumber>
    </recommendedName>
</protein>
<dbReference type="PANTHER" id="PTHR20973:SF0">
    <property type="entry name" value="NON-STRUCTURAL MAINTENANCE OF CHROMOSOMES ELEMENT 1 HOMOLOG"/>
    <property type="match status" value="1"/>
</dbReference>
<dbReference type="AlphaFoldDB" id="A0AAJ6QRR2"/>
<evidence type="ECO:0000256" key="14">
    <source>
        <dbReference type="ARBA" id="ARBA00023242"/>
    </source>
</evidence>
<keyword evidence="12 15" id="KW-0233">DNA recombination</keyword>
<dbReference type="GO" id="GO:0000724">
    <property type="term" value="P:double-strand break repair via homologous recombination"/>
    <property type="evidence" value="ECO:0007669"/>
    <property type="project" value="TreeGrafter"/>
</dbReference>
<reference evidence="18" key="1">
    <citation type="submission" date="2025-08" db="UniProtKB">
        <authorList>
            <consortium name="RefSeq"/>
        </authorList>
    </citation>
    <scope>IDENTIFICATION</scope>
</reference>
<keyword evidence="6 15" id="KW-0808">Transferase</keyword>
<evidence type="ECO:0000256" key="13">
    <source>
        <dbReference type="ARBA" id="ARBA00023204"/>
    </source>
</evidence>
<sequence>MADAHRFLSQTFLQIMLDRRYLPLSDFRALVHALNQKYDYDLSLDHDADLLEFINKLNPTLTSLHLKLSQSIDEEKGHRVLVLCNTLSSELSRNPTFNDQQMALFRQIVTAIVESVDGILDLEQAESAVVDIPNCTLSAQQAKNTVQQLIKQKYLRCSNDVVTLTPSALSELQPYIAATMPDQVSNCFGCNSLCLQGERCPGSQCKGRVHKHCAPTVFQRKKACRLCKGPWGSEVFSQ</sequence>
<dbReference type="KEGG" id="goe:100903022"/>
<dbReference type="InterPro" id="IPR014857">
    <property type="entry name" value="Nse1_RING_C4HC3-type"/>
</dbReference>
<evidence type="ECO:0000256" key="2">
    <source>
        <dbReference type="ARBA" id="ARBA00004123"/>
    </source>
</evidence>
<dbReference type="Gene3D" id="1.10.10.10">
    <property type="entry name" value="Winged helix-like DNA-binding domain superfamily/Winged helix DNA-binding domain"/>
    <property type="match status" value="1"/>
</dbReference>
<dbReference type="EC" id="2.3.2.27" evidence="4 15"/>
<evidence type="ECO:0000256" key="12">
    <source>
        <dbReference type="ARBA" id="ARBA00023172"/>
    </source>
</evidence>
<organism evidence="17 18">
    <name type="scientific">Galendromus occidentalis</name>
    <name type="common">western predatory mite</name>
    <dbReference type="NCBI Taxonomy" id="34638"/>
    <lineage>
        <taxon>Eukaryota</taxon>
        <taxon>Metazoa</taxon>
        <taxon>Ecdysozoa</taxon>
        <taxon>Arthropoda</taxon>
        <taxon>Chelicerata</taxon>
        <taxon>Arachnida</taxon>
        <taxon>Acari</taxon>
        <taxon>Parasitiformes</taxon>
        <taxon>Mesostigmata</taxon>
        <taxon>Gamasina</taxon>
        <taxon>Phytoseioidea</taxon>
        <taxon>Phytoseiidae</taxon>
        <taxon>Typhlodrominae</taxon>
        <taxon>Galendromus</taxon>
    </lineage>
</organism>
<evidence type="ECO:0000256" key="1">
    <source>
        <dbReference type="ARBA" id="ARBA00000900"/>
    </source>
</evidence>